<dbReference type="InterPro" id="IPR013096">
    <property type="entry name" value="Cupin_2"/>
</dbReference>
<gene>
    <name evidence="2" type="primary">qdoI</name>
    <name evidence="2" type="ORF">CAPSK01_004604</name>
</gene>
<dbReference type="PANTHER" id="PTHR36440:SF1">
    <property type="entry name" value="PUTATIVE (AFU_ORTHOLOGUE AFUA_8G07350)-RELATED"/>
    <property type="match status" value="1"/>
</dbReference>
<dbReference type="PANTHER" id="PTHR36440">
    <property type="entry name" value="PUTATIVE (AFU_ORTHOLOGUE AFUA_8G07350)-RELATED"/>
    <property type="match status" value="1"/>
</dbReference>
<dbReference type="InterPro" id="IPR011051">
    <property type="entry name" value="RmlC_Cupin_sf"/>
</dbReference>
<dbReference type="EC" id="1.13.11.24" evidence="2"/>
<evidence type="ECO:0000259" key="1">
    <source>
        <dbReference type="Pfam" id="PF07883"/>
    </source>
</evidence>
<accession>A0A084XUG5</accession>
<proteinExistence type="predicted"/>
<dbReference type="Gene3D" id="2.60.120.10">
    <property type="entry name" value="Jelly Rolls"/>
    <property type="match status" value="1"/>
</dbReference>
<name>A0A084XUG5_9PROT</name>
<dbReference type="InterPro" id="IPR053146">
    <property type="entry name" value="QDO-like"/>
</dbReference>
<dbReference type="EMBL" id="JDSS02000051">
    <property type="protein sequence ID" value="KFB66109.1"/>
    <property type="molecule type" value="Genomic_DNA"/>
</dbReference>
<dbReference type="AlphaFoldDB" id="A0A084XUG5"/>
<keyword evidence="2" id="KW-0223">Dioxygenase</keyword>
<evidence type="ECO:0000313" key="3">
    <source>
        <dbReference type="Proteomes" id="UP000019812"/>
    </source>
</evidence>
<dbReference type="STRING" id="1457154.CAPSK01_004604"/>
<comment type="caution">
    <text evidence="2">The sequence shown here is derived from an EMBL/GenBank/DDBJ whole genome shotgun (WGS) entry which is preliminary data.</text>
</comment>
<sequence>MLRTLVTLTLENHMPISPIILLKGEGHSLQVLADRIRILAGAEQTASKYEVFELSGLEGSGPPPHSHPWDEAYFMLEGEVEVVIAGQSHRATAGNFFLAPGDTVHCFRIVGESARFLVFTSGAGAGNFFRAMDREIGFPPPSFDNVCSVAIRQGLTLAA</sequence>
<keyword evidence="2" id="KW-0560">Oxidoreductase</keyword>
<dbReference type="Proteomes" id="UP000019812">
    <property type="component" value="Unassembled WGS sequence"/>
</dbReference>
<protein>
    <submittedName>
        <fullName evidence="2">Quercetin 2,3-dioxygenase</fullName>
        <ecNumber evidence="2">1.13.11.24</ecNumber>
    </submittedName>
</protein>
<feature type="domain" description="Cupin type-2" evidence="1">
    <location>
        <begin position="59"/>
        <end position="118"/>
    </location>
</feature>
<organism evidence="2 3">
    <name type="scientific">Candidatus Accumulibacter vicinus</name>
    <dbReference type="NCBI Taxonomy" id="2954382"/>
    <lineage>
        <taxon>Bacteria</taxon>
        <taxon>Pseudomonadati</taxon>
        <taxon>Pseudomonadota</taxon>
        <taxon>Betaproteobacteria</taxon>
        <taxon>Candidatus Accumulibacter</taxon>
    </lineage>
</organism>
<dbReference type="SUPFAM" id="SSF51182">
    <property type="entry name" value="RmlC-like cupins"/>
    <property type="match status" value="1"/>
</dbReference>
<dbReference type="Pfam" id="PF07883">
    <property type="entry name" value="Cupin_2"/>
    <property type="match status" value="1"/>
</dbReference>
<reference evidence="2 3" key="1">
    <citation type="submission" date="2014-07" db="EMBL/GenBank/DDBJ databases">
        <title>Expanding our view of genomic diversity in Candidatus Accumulibacter clades.</title>
        <authorList>
            <person name="Skennerton C.T."/>
            <person name="Barr J.J."/>
            <person name="Slater F.R."/>
            <person name="Bond P.L."/>
            <person name="Tyson G.W."/>
        </authorList>
    </citation>
    <scope>NUCLEOTIDE SEQUENCE [LARGE SCALE GENOMIC DNA]</scope>
    <source>
        <strain evidence="3">SK-01</strain>
    </source>
</reference>
<dbReference type="GO" id="GO:0008127">
    <property type="term" value="F:quercetin 2,3-dioxygenase activity"/>
    <property type="evidence" value="ECO:0007669"/>
    <property type="project" value="UniProtKB-EC"/>
</dbReference>
<evidence type="ECO:0000313" key="2">
    <source>
        <dbReference type="EMBL" id="KFB66109.1"/>
    </source>
</evidence>
<dbReference type="InterPro" id="IPR014710">
    <property type="entry name" value="RmlC-like_jellyroll"/>
</dbReference>